<feature type="region of interest" description="Disordered" evidence="3">
    <location>
        <begin position="1435"/>
        <end position="1475"/>
    </location>
</feature>
<dbReference type="GO" id="GO:0005085">
    <property type="term" value="F:guanyl-nucleotide exchange factor activity"/>
    <property type="evidence" value="ECO:0007669"/>
    <property type="project" value="UniProtKB-KW"/>
</dbReference>
<feature type="domain" description="Rho-GAP" evidence="7">
    <location>
        <begin position="2204"/>
        <end position="2368"/>
    </location>
</feature>
<feature type="compositionally biased region" description="Low complexity" evidence="3">
    <location>
        <begin position="39"/>
        <end position="55"/>
    </location>
</feature>
<evidence type="ECO:0000259" key="6">
    <source>
        <dbReference type="PROSITE" id="PS50212"/>
    </source>
</evidence>
<feature type="domain" description="PH" evidence="4">
    <location>
        <begin position="2148"/>
        <end position="2180"/>
    </location>
</feature>
<evidence type="ECO:0000259" key="4">
    <source>
        <dbReference type="PROSITE" id="PS50003"/>
    </source>
</evidence>
<feature type="compositionally biased region" description="Low complexity" evidence="3">
    <location>
        <begin position="799"/>
        <end position="808"/>
    </location>
</feature>
<dbReference type="InterPro" id="IPR036964">
    <property type="entry name" value="RASGEF_cat_dom_sf"/>
</dbReference>
<dbReference type="OrthoDB" id="79452at2759"/>
<feature type="region of interest" description="Disordered" evidence="3">
    <location>
        <begin position="502"/>
        <end position="521"/>
    </location>
</feature>
<dbReference type="InterPro" id="IPR000198">
    <property type="entry name" value="RhoGAP_dom"/>
</dbReference>
<dbReference type="SUPFAM" id="SSF48350">
    <property type="entry name" value="GTPase activation domain, GAP"/>
    <property type="match status" value="1"/>
</dbReference>
<dbReference type="InterPro" id="IPR008936">
    <property type="entry name" value="Rho_GTPase_activation_prot"/>
</dbReference>
<name>A0A066W4R3_TILAU</name>
<dbReference type="HOGENOM" id="CLU_228003_0_0_1"/>
<protein>
    <recommendedName>
        <fullName evidence="10">Ras GEF</fullName>
    </recommendedName>
</protein>
<comment type="caution">
    <text evidence="8">The sequence shown here is derived from an EMBL/GenBank/DDBJ whole genome shotgun (WGS) entry which is preliminary data.</text>
</comment>
<dbReference type="OMA" id="KGWKPFK"/>
<gene>
    <name evidence="8" type="ORF">K437DRAFT_119183</name>
</gene>
<dbReference type="InterPro" id="IPR023578">
    <property type="entry name" value="Ras_GEF_dom_sf"/>
</dbReference>
<dbReference type="SMART" id="SM00324">
    <property type="entry name" value="RhoGAP"/>
    <property type="match status" value="1"/>
</dbReference>
<dbReference type="InterPro" id="IPR000651">
    <property type="entry name" value="Ras-like_Gua-exchang_fac_N"/>
</dbReference>
<feature type="compositionally biased region" description="Low complexity" evidence="3">
    <location>
        <begin position="774"/>
        <end position="788"/>
    </location>
</feature>
<dbReference type="Pfam" id="PF00617">
    <property type="entry name" value="RasGEF"/>
    <property type="match status" value="1"/>
</dbReference>
<dbReference type="EMBL" id="JMSN01000040">
    <property type="protein sequence ID" value="KDN45760.1"/>
    <property type="molecule type" value="Genomic_DNA"/>
</dbReference>
<dbReference type="Pfam" id="PF00618">
    <property type="entry name" value="RasGEF_N"/>
    <property type="match status" value="1"/>
</dbReference>
<dbReference type="CDD" id="cd00159">
    <property type="entry name" value="RhoGAP"/>
    <property type="match status" value="1"/>
</dbReference>
<evidence type="ECO:0000256" key="2">
    <source>
        <dbReference type="PROSITE-ProRule" id="PRU00168"/>
    </source>
</evidence>
<dbReference type="PANTHER" id="PTHR23176">
    <property type="entry name" value="RHO/RAC/CDC GTPASE-ACTIVATING PROTEIN"/>
    <property type="match status" value="1"/>
</dbReference>
<keyword evidence="2" id="KW-0344">Guanine-nucleotide releasing factor</keyword>
<dbReference type="Gene3D" id="1.10.840.10">
    <property type="entry name" value="Ras guanine-nucleotide exchange factors catalytic domain"/>
    <property type="match status" value="1"/>
</dbReference>
<dbReference type="Gene3D" id="1.10.555.10">
    <property type="entry name" value="Rho GTPase activation protein"/>
    <property type="match status" value="1"/>
</dbReference>
<dbReference type="Proteomes" id="UP000027361">
    <property type="component" value="Unassembled WGS sequence"/>
</dbReference>
<dbReference type="RefSeq" id="XP_013243297.1">
    <property type="nucleotide sequence ID" value="XM_013387843.1"/>
</dbReference>
<dbReference type="PROSITE" id="PS50009">
    <property type="entry name" value="RASGEF_CAT"/>
    <property type="match status" value="1"/>
</dbReference>
<feature type="region of interest" description="Disordered" evidence="3">
    <location>
        <begin position="471"/>
        <end position="495"/>
    </location>
</feature>
<dbReference type="PROSITE" id="PS50212">
    <property type="entry name" value="RASGEF_NTER"/>
    <property type="match status" value="1"/>
</dbReference>
<dbReference type="Pfam" id="PF00620">
    <property type="entry name" value="RhoGAP"/>
    <property type="match status" value="1"/>
</dbReference>
<proteinExistence type="predicted"/>
<dbReference type="SUPFAM" id="SSF50729">
    <property type="entry name" value="PH domain-like"/>
    <property type="match status" value="1"/>
</dbReference>
<keyword evidence="1" id="KW-0343">GTPase activation</keyword>
<evidence type="ECO:0000256" key="3">
    <source>
        <dbReference type="SAM" id="MobiDB-lite"/>
    </source>
</evidence>
<dbReference type="PROSITE" id="PS50003">
    <property type="entry name" value="PH_DOMAIN"/>
    <property type="match status" value="1"/>
</dbReference>
<evidence type="ECO:0000313" key="8">
    <source>
        <dbReference type="EMBL" id="KDN45760.1"/>
    </source>
</evidence>
<dbReference type="SMART" id="SM00147">
    <property type="entry name" value="RasGEF"/>
    <property type="match status" value="1"/>
</dbReference>
<feature type="domain" description="Ras-GEF" evidence="5">
    <location>
        <begin position="1027"/>
        <end position="1304"/>
    </location>
</feature>
<feature type="region of interest" description="Disordered" evidence="3">
    <location>
        <begin position="322"/>
        <end position="364"/>
    </location>
</feature>
<reference evidence="8 9" key="1">
    <citation type="submission" date="2014-05" db="EMBL/GenBank/DDBJ databases">
        <title>Draft genome sequence of a rare smut relative, Tilletiaria anomala UBC 951.</title>
        <authorList>
            <consortium name="DOE Joint Genome Institute"/>
            <person name="Toome M."/>
            <person name="Kuo A."/>
            <person name="Henrissat B."/>
            <person name="Lipzen A."/>
            <person name="Tritt A."/>
            <person name="Yoshinaga Y."/>
            <person name="Zane M."/>
            <person name="Barry K."/>
            <person name="Grigoriev I.V."/>
            <person name="Spatafora J.W."/>
            <person name="Aimea M.C."/>
        </authorList>
    </citation>
    <scope>NUCLEOTIDE SEQUENCE [LARGE SCALE GENOMIC DNA]</scope>
    <source>
        <strain evidence="8 9">UBC 951</strain>
    </source>
</reference>
<feature type="domain" description="N-terminal Ras-GEF" evidence="6">
    <location>
        <begin position="1485"/>
        <end position="1669"/>
    </location>
</feature>
<dbReference type="PROSITE" id="PS50238">
    <property type="entry name" value="RHOGAP"/>
    <property type="match status" value="1"/>
</dbReference>
<dbReference type="Gene3D" id="1.20.870.10">
    <property type="entry name" value="Son of sevenless (SoS) protein Chain: S domain 1"/>
    <property type="match status" value="1"/>
</dbReference>
<feature type="compositionally biased region" description="Polar residues" evidence="3">
    <location>
        <begin position="1459"/>
        <end position="1475"/>
    </location>
</feature>
<keyword evidence="9" id="KW-1185">Reference proteome</keyword>
<dbReference type="GeneID" id="25261362"/>
<accession>A0A066W4R3</accession>
<evidence type="ECO:0000259" key="5">
    <source>
        <dbReference type="PROSITE" id="PS50009"/>
    </source>
</evidence>
<feature type="region of interest" description="Disordered" evidence="3">
    <location>
        <begin position="535"/>
        <end position="601"/>
    </location>
</feature>
<dbReference type="PANTHER" id="PTHR23176:SF129">
    <property type="entry name" value="RHO GTPASE ACTIVATING PROTEIN AT 16F, ISOFORM E-RELATED"/>
    <property type="match status" value="1"/>
</dbReference>
<feature type="compositionally biased region" description="Low complexity" evidence="3">
    <location>
        <begin position="12"/>
        <end position="31"/>
    </location>
</feature>
<feature type="region of interest" description="Disordered" evidence="3">
    <location>
        <begin position="1"/>
        <end position="163"/>
    </location>
</feature>
<organism evidence="8 9">
    <name type="scientific">Tilletiaria anomala (strain ATCC 24038 / CBS 436.72 / UBC 951)</name>
    <dbReference type="NCBI Taxonomy" id="1037660"/>
    <lineage>
        <taxon>Eukaryota</taxon>
        <taxon>Fungi</taxon>
        <taxon>Dikarya</taxon>
        <taxon>Basidiomycota</taxon>
        <taxon>Ustilaginomycotina</taxon>
        <taxon>Exobasidiomycetes</taxon>
        <taxon>Georgefischeriales</taxon>
        <taxon>Tilletiariaceae</taxon>
        <taxon>Tilletiaria</taxon>
    </lineage>
</organism>
<dbReference type="GO" id="GO:0005096">
    <property type="term" value="F:GTPase activator activity"/>
    <property type="evidence" value="ECO:0007669"/>
    <property type="project" value="UniProtKB-KW"/>
</dbReference>
<dbReference type="InterPro" id="IPR050729">
    <property type="entry name" value="Rho-GAP"/>
</dbReference>
<evidence type="ECO:0000256" key="1">
    <source>
        <dbReference type="ARBA" id="ARBA00022468"/>
    </source>
</evidence>
<dbReference type="Gene3D" id="2.30.29.30">
    <property type="entry name" value="Pleckstrin-homology domain (PH domain)/Phosphotyrosine-binding domain (PTB)"/>
    <property type="match status" value="1"/>
</dbReference>
<dbReference type="STRING" id="1037660.A0A066W4R3"/>
<dbReference type="InterPro" id="IPR011993">
    <property type="entry name" value="PH-like_dom_sf"/>
</dbReference>
<dbReference type="InParanoid" id="A0A066W4R3"/>
<dbReference type="InterPro" id="IPR001849">
    <property type="entry name" value="PH_domain"/>
</dbReference>
<dbReference type="GO" id="GO:0005737">
    <property type="term" value="C:cytoplasm"/>
    <property type="evidence" value="ECO:0007669"/>
    <property type="project" value="TreeGrafter"/>
</dbReference>
<evidence type="ECO:0008006" key="10">
    <source>
        <dbReference type="Google" id="ProtNLM"/>
    </source>
</evidence>
<sequence length="2368" mass="253502">MLRRGKEKRSDNFNSSAGSSNSINAASQGQGPSEGQGGLSASLSSSTGLGSNKSLPVPPLPSPGLGGGSSNSLGPSGATSVGTPVNGSAALGEGDRNGSSKGTSAAAVAAAAANNPKLRPEQQGQHSAGVALPLPPWHEAGPGAREAAYSQPGPGRSTGLPQSISIDIHPLQQQQQATAATHGFQQLQQQASSLGRSQSAFNFLLSKAKASFGSNQQNQGQMQVQSAAIAQQQQLMQQGGPGVIHSSSSMPAVQEGWGMDAGMGMAFGGNGAGAPYIPMRRGSSGPGLANGGSTIHGQREQGVEDPYGLPPRPSFATDEISSPLAAASSPTKRSFFSMGRERKPSQTSVSAPRQSFAVAQSPLGRSSMALDREGERMMGLGMGMAGYGYSSRSQSDLHARSDVPPLPPDAAAAASRAAFTSANTHANPNADLGTGGFPAQRSPYLRSPSPNFVSGNSMAFSRSVDDLSQFSSPALMPTSPGAASITSSGSMAPPHKLRVLGLDQQQPPPQQPHQSQSYQHGRAASIIVSSGNHQAMGAANGQRPPAMPPLPPQHQQQNRLREAQQQHARKASRLPFSSKEAQKGTIGTLDASNTGSAGRSQSLANSLGVATASGSASSAMRQVSSSSTGATSMLSSTDSACTGAGAGVGRGVSASPQSMNIPLPPGASFQGLLNRNINISLSYAQLNEGKEKDITKGWKPYKVVMQNGNLQFYKPPSGLVEEVRAVFPAGIVRPTPKAATGGLSDQYNGIAPLDAEALKRSGLNTRDLLSATASSGSIAASSPSSQRATSPTNGNLAESPSFKQLSLPSPSPSVPRLGTVEQNPGKPDVPRFAAPWVRPDHHPELKLVVAQEDPGSWERRVDSGSLPALAHELVHATQATEKRSPSVANRDTTITMDGVTEEAGEECRTFVRSLVVAAILHHDALASLLDEVAKACKTSQSKSAPVRMLIAALEPELISRKAKEQAIAALRTICEAVQAPLPAWVATFEAAKFSDDIPCAAIEASKRTNLRPLLNGAFPDGLLVTLPPQEIAQQIQAWHVRETSQVLRPYLDLSSILNAREQKNSLLSFDTKSLHPVTELVLEQVFSVQSQASDNGPTAAAGQAQAVARHRAAILRHWIAVTSYLQAYGDIAGWTAVVAALCSRAVARLETTWRFVAPGDKDLMAKFWCPSLAKVGWTESMLSTQVNPLLSSPDIPNPKGLHGESLGSIPFLGSLDLPGELQMGTDGGVELDLRRSNRLSTQLFHLLAEVQKDAHSANSAFGSEIRPVVPLLLEYKTLFDAYRTRPRPEALTFYLERSYHIEPRTLGSNGISWRQRPSQTVAANATTPLLFVNPLPLQRVVDPEWISQAANGDLPKLPNFNDGEKDATITHSSQLQGAAPNAAAMILRSKTLPFASLKGDRRSPFLRTFKPVTVGTNDHAEIRIGTELILRPMGESLGNSSASPCGSKRFSQDFARSSRPPSQVSKRSSLPASNRSSIADTGTVMLVEVKAATLERMIDVILMGVRHIQVQVSDDNGEVPLSLRSQLSLDTGDLTAAFLGTYRGICSPGVLFDLLRKRFVGAINAGRELALPVQQRSSSQFPSWSYPISTASSSAQSVDWDTVTRVRVGVLSILRKWLHDYAQDFIDDRELWAATSSFLRERPTLDEFEDDPDRARIAAFYEDAASAFKLHLMRPNLDAEAFLRKTSLAASNFSPPSSSQTDPFDIDKASAQEVVDYLEPVATVFAEKITRRDYLIVSEIFERQASDTTGWFPPRKSSGEDGVSGTTMYKMLEIIRLAGANPQSLTLQQALPGAVRDVCAAQNLLRGWIAIQITEPRIGLVKRQERLSKLLDAIFICRARMSKGRGLGADGPHTVFQKACIAGFVESAITSSITSSESRIFSAAWQGVAQARQGSVESLTRLGPQAEIAKNMWDVAGQRACTIDIGWILGCLAEAITQPYDVSDDAAPLIPWDKYRNVWNLINASGIGQQQTSQAELDVASARLKSMQIALGGVIWDRKFFKEEASREASYAPAGSTSSRWRSMKPLNNFLAEQHERQKRLRMAFDAIDQDSKAASDAAAAAELRKANSNATIAPTAPASEKRARRMTALFRNAVRPVLHEKHDQAAAATRPPAELLTSIPTSKASLIARCGAAQVSVWSNSQRSFIFHLTTAEGGKYLLQAPSQGEMTEWIRIIDQAAKAFIPRRPASRGSASGNKGVPLFGVPLFVIVEREARLVPIAIERMFAEIEARGLREQGIYRISGAKSAIMGLKAAFERQPADQVNLSTGDFSDVHTIAGLIKQWFRDLPEPCIPFNCYHRMIAAEQIENEEDRLTTIRELIWSFPKPHFNLLERTSQHLSRVVEEGKENLMAPHNIGLVFGEFIGFSLE</sequence>
<feature type="compositionally biased region" description="Polar residues" evidence="3">
    <location>
        <begin position="590"/>
        <end position="601"/>
    </location>
</feature>
<dbReference type="InterPro" id="IPR001895">
    <property type="entry name" value="RASGEF_cat_dom"/>
</dbReference>
<feature type="compositionally biased region" description="Polar residues" evidence="3">
    <location>
        <begin position="789"/>
        <end position="798"/>
    </location>
</feature>
<dbReference type="SUPFAM" id="SSF48366">
    <property type="entry name" value="Ras GEF"/>
    <property type="match status" value="2"/>
</dbReference>
<evidence type="ECO:0000313" key="9">
    <source>
        <dbReference type="Proteomes" id="UP000027361"/>
    </source>
</evidence>
<evidence type="ECO:0000259" key="7">
    <source>
        <dbReference type="PROSITE" id="PS50238"/>
    </source>
</evidence>
<feature type="region of interest" description="Disordered" evidence="3">
    <location>
        <begin position="774"/>
        <end position="828"/>
    </location>
</feature>
<dbReference type="GO" id="GO:0007264">
    <property type="term" value="P:small GTPase-mediated signal transduction"/>
    <property type="evidence" value="ECO:0007669"/>
    <property type="project" value="InterPro"/>
</dbReference>